<name>A0A6B0YUA9_9CHLR</name>
<accession>A0A6B0YUA9</accession>
<sequence length="289" mass="32921">MSYYVAAYDTEGVYPWWDKDRRQKGFSYTPEHIAEFLDGVRAVADVHLQRGAPASFFLVAKMLELCGPELRAILDNPLFDIQCHTFTHPNLKTLGEDRAALQYELGDAKKLIEDTFGREVNGLTAPGGYTDGFRGHPAILDVMWEAGYRYARSVGMGPNGTFPSLLDQPFWYAEDGFPELLETPSHAWHDNVLTGQPAKVHWPPLLPWSYPSEMPRDAQGVYEAYAPGIEYCTQQDLLYYMPIFHPWSIYRIDKQAAQIGLLLDHASKQMELTSCNHIYQHILQHPELV</sequence>
<proteinExistence type="predicted"/>
<feature type="domain" description="NodB homology" evidence="1">
    <location>
        <begin position="41"/>
        <end position="131"/>
    </location>
</feature>
<comment type="caution">
    <text evidence="2">The sequence shown here is derived from an EMBL/GenBank/DDBJ whole genome shotgun (WGS) entry which is preliminary data.</text>
</comment>
<organism evidence="2">
    <name type="scientific">Caldilineaceae bacterium SB0664_bin_27</name>
    <dbReference type="NCBI Taxonomy" id="2605260"/>
    <lineage>
        <taxon>Bacteria</taxon>
        <taxon>Bacillati</taxon>
        <taxon>Chloroflexota</taxon>
        <taxon>Caldilineae</taxon>
        <taxon>Caldilineales</taxon>
        <taxon>Caldilineaceae</taxon>
    </lineage>
</organism>
<dbReference type="EMBL" id="VXRG01000106">
    <property type="protein sequence ID" value="MXY94283.1"/>
    <property type="molecule type" value="Genomic_DNA"/>
</dbReference>
<dbReference type="Gene3D" id="3.20.20.370">
    <property type="entry name" value="Glycoside hydrolase/deacetylase"/>
    <property type="match status" value="1"/>
</dbReference>
<reference evidence="2" key="1">
    <citation type="submission" date="2019-09" db="EMBL/GenBank/DDBJ databases">
        <title>Characterisation of the sponge microbiome using genome-centric metagenomics.</title>
        <authorList>
            <person name="Engelberts J.P."/>
            <person name="Robbins S.J."/>
            <person name="De Goeij J.M."/>
            <person name="Aranda M."/>
            <person name="Bell S.C."/>
            <person name="Webster N.S."/>
        </authorList>
    </citation>
    <scope>NUCLEOTIDE SEQUENCE</scope>
    <source>
        <strain evidence="2">SB0664_bin_27</strain>
    </source>
</reference>
<dbReference type="InterPro" id="IPR011330">
    <property type="entry name" value="Glyco_hydro/deAcase_b/a-brl"/>
</dbReference>
<evidence type="ECO:0000313" key="2">
    <source>
        <dbReference type="EMBL" id="MXY94283.1"/>
    </source>
</evidence>
<evidence type="ECO:0000259" key="1">
    <source>
        <dbReference type="Pfam" id="PF01522"/>
    </source>
</evidence>
<gene>
    <name evidence="2" type="ORF">F4Y42_12640</name>
</gene>
<dbReference type="InterPro" id="IPR002509">
    <property type="entry name" value="NODB_dom"/>
</dbReference>
<dbReference type="AlphaFoldDB" id="A0A6B0YUA9"/>
<dbReference type="CDD" id="cd10918">
    <property type="entry name" value="CE4_NodB_like_5s_6s"/>
    <property type="match status" value="1"/>
</dbReference>
<dbReference type="Pfam" id="PF01522">
    <property type="entry name" value="Polysacc_deac_1"/>
    <property type="match status" value="1"/>
</dbReference>
<protein>
    <submittedName>
        <fullName evidence="2">Polysaccharide deacetylase family protein</fullName>
    </submittedName>
</protein>
<dbReference type="GO" id="GO:0016810">
    <property type="term" value="F:hydrolase activity, acting on carbon-nitrogen (but not peptide) bonds"/>
    <property type="evidence" value="ECO:0007669"/>
    <property type="project" value="InterPro"/>
</dbReference>
<dbReference type="SUPFAM" id="SSF88713">
    <property type="entry name" value="Glycoside hydrolase/deacetylase"/>
    <property type="match status" value="1"/>
</dbReference>
<dbReference type="GO" id="GO:0005975">
    <property type="term" value="P:carbohydrate metabolic process"/>
    <property type="evidence" value="ECO:0007669"/>
    <property type="project" value="InterPro"/>
</dbReference>